<dbReference type="InterPro" id="IPR038987">
    <property type="entry name" value="MoeA-like"/>
</dbReference>
<dbReference type="InterPro" id="IPR036135">
    <property type="entry name" value="MoeA_linker/N_sf"/>
</dbReference>
<dbReference type="Gene3D" id="2.40.340.10">
    <property type="entry name" value="MoeA, C-terminal, domain IV"/>
    <property type="match status" value="1"/>
</dbReference>
<dbReference type="GO" id="GO:0006777">
    <property type="term" value="P:Mo-molybdopterin cofactor biosynthetic process"/>
    <property type="evidence" value="ECO:0007669"/>
    <property type="project" value="UniProtKB-UniRule"/>
</dbReference>
<dbReference type="GO" id="GO:0005829">
    <property type="term" value="C:cytosol"/>
    <property type="evidence" value="ECO:0007669"/>
    <property type="project" value="TreeGrafter"/>
</dbReference>
<keyword evidence="1" id="KW-0808">Transferase</keyword>
<evidence type="ECO:0000313" key="3">
    <source>
        <dbReference type="EMBL" id="BDW84656.1"/>
    </source>
</evidence>
<evidence type="ECO:0000259" key="2">
    <source>
        <dbReference type="Pfam" id="PF03453"/>
    </source>
</evidence>
<dbReference type="KEGG" id="rmai:MACH21_08330"/>
<dbReference type="GO" id="GO:0046872">
    <property type="term" value="F:metal ion binding"/>
    <property type="evidence" value="ECO:0007669"/>
    <property type="project" value="UniProtKB-UniRule"/>
</dbReference>
<sequence length="328" mass="32852">MSSLVPLDDCLAQALAGVTPVAPERVALAVARGGVLAEDLEFAQDTPPMAEALRAGYAVTALDLIGASATLPIPLAVAVPVLPGDPMPPGTDAVLPPDGVEEMPLGVAAIRLIAPGEGIRRAGHDGRAGVALAPMGTILSERLCRVAELAGLSDCRLRRARVAVDLPDPVQAGLARALLGVVGDPVAPDAADMVLRPSADHGPRLALAPGDTAWLAREGAALVLSVPRRFDGLVAACLALGLPALGALTGTIRAPETRALTRKVTSGLGLSDLVLLRRSGEGWGPGPAGSVTLAGLAAADAFAILPPGSEGLPAGGMLEGMSLSMSFG</sequence>
<gene>
    <name evidence="3" type="ORF">MACH21_08330</name>
</gene>
<dbReference type="Gene3D" id="3.90.105.10">
    <property type="entry name" value="Molybdopterin biosynthesis moea protein, domain 2"/>
    <property type="match status" value="1"/>
</dbReference>
<organism evidence="3 4">
    <name type="scientific">Roseicyclus marinus</name>
    <dbReference type="NCBI Taxonomy" id="2161673"/>
    <lineage>
        <taxon>Bacteria</taxon>
        <taxon>Pseudomonadati</taxon>
        <taxon>Pseudomonadota</taxon>
        <taxon>Alphaproteobacteria</taxon>
        <taxon>Rhodobacterales</taxon>
        <taxon>Roseobacteraceae</taxon>
        <taxon>Roseicyclus</taxon>
    </lineage>
</organism>
<keyword evidence="1" id="KW-0501">Molybdenum cofactor biosynthesis</keyword>
<keyword evidence="1" id="KW-0460">Magnesium</keyword>
<keyword evidence="4" id="KW-1185">Reference proteome</keyword>
<comment type="function">
    <text evidence="1">Catalyzes the insertion of molybdate into adenylated molybdopterin with the concomitant release of AMP.</text>
</comment>
<dbReference type="EMBL" id="AP027266">
    <property type="protein sequence ID" value="BDW84656.1"/>
    <property type="molecule type" value="Genomic_DNA"/>
</dbReference>
<name>A0AA48HRD2_9RHOB</name>
<dbReference type="InterPro" id="IPR036688">
    <property type="entry name" value="MoeA_C_domain_IV_sf"/>
</dbReference>
<dbReference type="RefSeq" id="WP_338274691.1">
    <property type="nucleotide sequence ID" value="NZ_AP027266.1"/>
</dbReference>
<proteinExistence type="inferred from homology"/>
<accession>A0AA48HRD2</accession>
<dbReference type="Pfam" id="PF03453">
    <property type="entry name" value="MoeA_N"/>
    <property type="match status" value="1"/>
</dbReference>
<protein>
    <recommendedName>
        <fullName evidence="1">Molybdopterin molybdenumtransferase</fullName>
        <ecNumber evidence="1">2.10.1.1</ecNumber>
    </recommendedName>
</protein>
<dbReference type="EC" id="2.10.1.1" evidence="1"/>
<dbReference type="Gene3D" id="2.170.190.11">
    <property type="entry name" value="Molybdopterin biosynthesis moea protein, domain 3"/>
    <property type="match status" value="1"/>
</dbReference>
<comment type="similarity">
    <text evidence="1">Belongs to the MoeA family.</text>
</comment>
<dbReference type="Proteomes" id="UP001337723">
    <property type="component" value="Chromosome"/>
</dbReference>
<feature type="domain" description="MoeA N-terminal and linker" evidence="2">
    <location>
        <begin position="6"/>
        <end position="143"/>
    </location>
</feature>
<evidence type="ECO:0000313" key="4">
    <source>
        <dbReference type="Proteomes" id="UP001337723"/>
    </source>
</evidence>
<keyword evidence="1" id="KW-0500">Molybdenum</keyword>
<dbReference type="PANTHER" id="PTHR10192:SF5">
    <property type="entry name" value="GEPHYRIN"/>
    <property type="match status" value="1"/>
</dbReference>
<reference evidence="3 4" key="1">
    <citation type="submission" date="2023-01" db="EMBL/GenBank/DDBJ databases">
        <title>Complete genome sequence of Roseicyclus marinus strain Dej080120_10.</title>
        <authorList>
            <person name="Ueki S."/>
            <person name="Maruyama F."/>
        </authorList>
    </citation>
    <scope>NUCLEOTIDE SEQUENCE [LARGE SCALE GENOMIC DNA]</scope>
    <source>
        <strain evidence="3 4">Dej080120_10</strain>
    </source>
</reference>
<dbReference type="GO" id="GO:0061599">
    <property type="term" value="F:molybdopterin molybdotransferase activity"/>
    <property type="evidence" value="ECO:0007669"/>
    <property type="project" value="UniProtKB-UniRule"/>
</dbReference>
<dbReference type="PANTHER" id="PTHR10192">
    <property type="entry name" value="MOLYBDOPTERIN BIOSYNTHESIS PROTEIN"/>
    <property type="match status" value="1"/>
</dbReference>
<dbReference type="AlphaFoldDB" id="A0AA48HRD2"/>
<keyword evidence="1" id="KW-0479">Metal-binding</keyword>
<comment type="catalytic activity">
    <reaction evidence="1">
        <text>adenylyl-molybdopterin + molybdate = Mo-molybdopterin + AMP + H(+)</text>
        <dbReference type="Rhea" id="RHEA:35047"/>
        <dbReference type="ChEBI" id="CHEBI:15378"/>
        <dbReference type="ChEBI" id="CHEBI:36264"/>
        <dbReference type="ChEBI" id="CHEBI:62727"/>
        <dbReference type="ChEBI" id="CHEBI:71302"/>
        <dbReference type="ChEBI" id="CHEBI:456215"/>
    </reaction>
</comment>
<dbReference type="SUPFAM" id="SSF63867">
    <property type="entry name" value="MoeA C-terminal domain-like"/>
    <property type="match status" value="1"/>
</dbReference>
<dbReference type="SUPFAM" id="SSF63882">
    <property type="entry name" value="MoeA N-terminal region -like"/>
    <property type="match status" value="1"/>
</dbReference>
<dbReference type="InterPro" id="IPR005110">
    <property type="entry name" value="MoeA_linker/N"/>
</dbReference>
<comment type="cofactor">
    <cofactor evidence="1">
        <name>Mg(2+)</name>
        <dbReference type="ChEBI" id="CHEBI:18420"/>
    </cofactor>
</comment>
<comment type="pathway">
    <text evidence="1">Cofactor biosynthesis; molybdopterin biosynthesis.</text>
</comment>
<evidence type="ECO:0000256" key="1">
    <source>
        <dbReference type="RuleBase" id="RU365090"/>
    </source>
</evidence>